<gene>
    <name evidence="2" type="ORF">GCM10011574_66730</name>
</gene>
<sequence length="162" mass="18469">MEIDYAAIEAERARIRERYLSERRAASSARGLHHFALISSDVERTIRFYHELLEFPLTEIFENRDYRGSNHFFFDIGNGNLLAFFDLPGLDLEPYKEVLGGLHHIAISVEPATWERLRGKLDAAGVPHQVESGSSIYFQDPDGARLELLADPLGEMYGTRVM</sequence>
<dbReference type="InterPro" id="IPR029068">
    <property type="entry name" value="Glyas_Bleomycin-R_OHBP_Dase"/>
</dbReference>
<protein>
    <submittedName>
        <fullName evidence="2">Glyoxalase</fullName>
    </submittedName>
</protein>
<dbReference type="GeneID" id="97245164"/>
<dbReference type="RefSeq" id="WP_142568137.1">
    <property type="nucleotide sequence ID" value="NZ_BMMN01000020.1"/>
</dbReference>
<dbReference type="PANTHER" id="PTHR21366:SF14">
    <property type="entry name" value="GLYOXALASE DOMAIN-CONTAINING PROTEIN 5"/>
    <property type="match status" value="1"/>
</dbReference>
<proteinExistence type="predicted"/>
<organism evidence="2 3">
    <name type="scientific">Microbispora bryophytorum</name>
    <dbReference type="NCBI Taxonomy" id="1460882"/>
    <lineage>
        <taxon>Bacteria</taxon>
        <taxon>Bacillati</taxon>
        <taxon>Actinomycetota</taxon>
        <taxon>Actinomycetes</taxon>
        <taxon>Streptosporangiales</taxon>
        <taxon>Streptosporangiaceae</taxon>
        <taxon>Microbispora</taxon>
    </lineage>
</organism>
<dbReference type="Pfam" id="PF00903">
    <property type="entry name" value="Glyoxalase"/>
    <property type="match status" value="1"/>
</dbReference>
<accession>A0A8H9LH42</accession>
<dbReference type="Gene3D" id="3.10.180.10">
    <property type="entry name" value="2,3-Dihydroxybiphenyl 1,2-Dioxygenase, domain 1"/>
    <property type="match status" value="1"/>
</dbReference>
<dbReference type="InterPro" id="IPR050383">
    <property type="entry name" value="GlyoxalaseI/FosfomycinResist"/>
</dbReference>
<name>A0A8H9LH42_9ACTN</name>
<dbReference type="PANTHER" id="PTHR21366">
    <property type="entry name" value="GLYOXALASE FAMILY PROTEIN"/>
    <property type="match status" value="1"/>
</dbReference>
<evidence type="ECO:0000313" key="3">
    <source>
        <dbReference type="Proteomes" id="UP000653480"/>
    </source>
</evidence>
<dbReference type="EMBL" id="BMMN01000020">
    <property type="protein sequence ID" value="GGO30414.1"/>
    <property type="molecule type" value="Genomic_DNA"/>
</dbReference>
<dbReference type="OrthoDB" id="5242400at2"/>
<keyword evidence="3" id="KW-1185">Reference proteome</keyword>
<dbReference type="AlphaFoldDB" id="A0A8H9LH42"/>
<evidence type="ECO:0000313" key="2">
    <source>
        <dbReference type="EMBL" id="GGO30414.1"/>
    </source>
</evidence>
<dbReference type="SUPFAM" id="SSF54593">
    <property type="entry name" value="Glyoxalase/Bleomycin resistance protein/Dihydroxybiphenyl dioxygenase"/>
    <property type="match status" value="1"/>
</dbReference>
<dbReference type="Proteomes" id="UP000653480">
    <property type="component" value="Unassembled WGS sequence"/>
</dbReference>
<dbReference type="InterPro" id="IPR037523">
    <property type="entry name" value="VOC_core"/>
</dbReference>
<dbReference type="InterPro" id="IPR004360">
    <property type="entry name" value="Glyas_Fos-R_dOase_dom"/>
</dbReference>
<feature type="domain" description="VOC" evidence="1">
    <location>
        <begin position="31"/>
        <end position="151"/>
    </location>
</feature>
<comment type="caution">
    <text evidence="2">The sequence shown here is derived from an EMBL/GenBank/DDBJ whole genome shotgun (WGS) entry which is preliminary data.</text>
</comment>
<reference evidence="2" key="1">
    <citation type="journal article" date="2014" name="Int. J. Syst. Evol. Microbiol.">
        <title>Complete genome sequence of Corynebacterium casei LMG S-19264T (=DSM 44701T), isolated from a smear-ripened cheese.</title>
        <authorList>
            <consortium name="US DOE Joint Genome Institute (JGI-PGF)"/>
            <person name="Walter F."/>
            <person name="Albersmeier A."/>
            <person name="Kalinowski J."/>
            <person name="Ruckert C."/>
        </authorList>
    </citation>
    <scope>NUCLEOTIDE SEQUENCE</scope>
    <source>
        <strain evidence="2">CGMCC 4.7138</strain>
    </source>
</reference>
<dbReference type="PROSITE" id="PS51819">
    <property type="entry name" value="VOC"/>
    <property type="match status" value="1"/>
</dbReference>
<evidence type="ECO:0000259" key="1">
    <source>
        <dbReference type="PROSITE" id="PS51819"/>
    </source>
</evidence>
<reference evidence="2" key="2">
    <citation type="submission" date="2020-09" db="EMBL/GenBank/DDBJ databases">
        <authorList>
            <person name="Sun Q."/>
            <person name="Zhou Y."/>
        </authorList>
    </citation>
    <scope>NUCLEOTIDE SEQUENCE</scope>
    <source>
        <strain evidence="2">CGMCC 4.7138</strain>
    </source>
</reference>